<dbReference type="EnsemblMetazoa" id="XM_022817525">
    <property type="protein sequence ID" value="XP_022673260"/>
    <property type="gene ID" value="LOC111255493"/>
</dbReference>
<dbReference type="RefSeq" id="XP_022673260.1">
    <property type="nucleotide sequence ID" value="XM_022817525.1"/>
</dbReference>
<protein>
    <submittedName>
        <fullName evidence="3">Uncharacterized protein</fullName>
    </submittedName>
</protein>
<feature type="compositionally biased region" description="Low complexity" evidence="1">
    <location>
        <begin position="261"/>
        <end position="290"/>
    </location>
</feature>
<proteinExistence type="predicted"/>
<organism evidence="3 4">
    <name type="scientific">Varroa destructor</name>
    <name type="common">Honeybee mite</name>
    <dbReference type="NCBI Taxonomy" id="109461"/>
    <lineage>
        <taxon>Eukaryota</taxon>
        <taxon>Metazoa</taxon>
        <taxon>Ecdysozoa</taxon>
        <taxon>Arthropoda</taxon>
        <taxon>Chelicerata</taxon>
        <taxon>Arachnida</taxon>
        <taxon>Acari</taxon>
        <taxon>Parasitiformes</taxon>
        <taxon>Mesostigmata</taxon>
        <taxon>Gamasina</taxon>
        <taxon>Dermanyssoidea</taxon>
        <taxon>Varroidae</taxon>
        <taxon>Varroa</taxon>
    </lineage>
</organism>
<name>A0A7M7KZJ6_VARDE</name>
<feature type="signal peptide" evidence="2">
    <location>
        <begin position="1"/>
        <end position="35"/>
    </location>
</feature>
<keyword evidence="2" id="KW-0732">Signal</keyword>
<accession>A0A7M7KZJ6</accession>
<evidence type="ECO:0000256" key="1">
    <source>
        <dbReference type="SAM" id="MobiDB-lite"/>
    </source>
</evidence>
<feature type="compositionally biased region" description="Low complexity" evidence="1">
    <location>
        <begin position="95"/>
        <end position="104"/>
    </location>
</feature>
<feature type="compositionally biased region" description="Low complexity" evidence="1">
    <location>
        <begin position="514"/>
        <end position="536"/>
    </location>
</feature>
<feature type="chain" id="PRO_5029759595" evidence="2">
    <location>
        <begin position="36"/>
        <end position="536"/>
    </location>
</feature>
<feature type="compositionally biased region" description="Basic residues" evidence="1">
    <location>
        <begin position="437"/>
        <end position="447"/>
    </location>
</feature>
<feature type="region of interest" description="Disordered" evidence="1">
    <location>
        <begin position="246"/>
        <end position="536"/>
    </location>
</feature>
<feature type="compositionally biased region" description="Basic residues" evidence="1">
    <location>
        <begin position="331"/>
        <end position="350"/>
    </location>
</feature>
<feature type="compositionally biased region" description="Basic and acidic residues" evidence="1">
    <location>
        <begin position="457"/>
        <end position="470"/>
    </location>
</feature>
<feature type="compositionally biased region" description="Low complexity" evidence="1">
    <location>
        <begin position="121"/>
        <end position="130"/>
    </location>
</feature>
<feature type="compositionally biased region" description="Low complexity" evidence="1">
    <location>
        <begin position="316"/>
        <end position="330"/>
    </location>
</feature>
<dbReference type="Proteomes" id="UP000594260">
    <property type="component" value="Unplaced"/>
</dbReference>
<feature type="compositionally biased region" description="Polar residues" evidence="1">
    <location>
        <begin position="175"/>
        <end position="186"/>
    </location>
</feature>
<feature type="region of interest" description="Disordered" evidence="1">
    <location>
        <begin position="156"/>
        <end position="213"/>
    </location>
</feature>
<feature type="compositionally biased region" description="Low complexity" evidence="1">
    <location>
        <begin position="187"/>
        <end position="207"/>
    </location>
</feature>
<feature type="region of interest" description="Disordered" evidence="1">
    <location>
        <begin position="87"/>
        <end position="133"/>
    </location>
</feature>
<evidence type="ECO:0000256" key="2">
    <source>
        <dbReference type="SAM" id="SignalP"/>
    </source>
</evidence>
<feature type="compositionally biased region" description="Low complexity" evidence="1">
    <location>
        <begin position="400"/>
        <end position="420"/>
    </location>
</feature>
<evidence type="ECO:0000313" key="3">
    <source>
        <dbReference type="EnsemblMetazoa" id="XP_022673260"/>
    </source>
</evidence>
<feature type="compositionally biased region" description="Gly residues" evidence="1">
    <location>
        <begin position="423"/>
        <end position="434"/>
    </location>
</feature>
<evidence type="ECO:0000313" key="4">
    <source>
        <dbReference type="Proteomes" id="UP000594260"/>
    </source>
</evidence>
<reference evidence="3" key="1">
    <citation type="submission" date="2021-01" db="UniProtKB">
        <authorList>
            <consortium name="EnsemblMetazoa"/>
        </authorList>
    </citation>
    <scope>IDENTIFICATION</scope>
</reference>
<dbReference type="AlphaFoldDB" id="A0A7M7KZJ6"/>
<dbReference type="GeneID" id="111255493"/>
<sequence>MAIRLRVKRPTLRVPYQRVTYFVLVLAVGTSHAQAQGADDYNVFVRALPPNQQQQQTQQIYQQPQQLHPYQQAATQHPFSATSAIETSTPAVQKSHMSVSSTSSVENTDRQGKSAGQSGNQKPVQVVQKTVTKDKDGKKEEYVVYYYYYYDDDRKNDTAKEQPVDSLDSFDNVDKTPSTRFQPKTVSSSASLSQFSGATTSSTATPSLKVNSQESVVTATASSTLAAVGESADTDHIVAPSGARLNSDAVSVPSGQPALISSTSTVTTSTTTSTTTTTTTEEPSTTSTTEASPKKGIGNRRTRPPRPSGGSRRRTTTTSTTTTNVPSKRTTVSRKPRPTRPSRLSGGRRRPSTEAPKDDTEENRDESSTTTAASDTETKPTRKRFGGGPRRGSKRTTVQAPAASSAETTTTAPTKKPLPTRGTAGGLFGKGQGIRGPRPRPGRRPVKKQQEETIEAGEEKDKTGQEEAPKTEAPVARTEETKVEETGDAEVTESPATTSGPSRPRQRQRGALFANNRPRPNLRRPTPAAAPTAAES</sequence>
<keyword evidence="4" id="KW-1185">Reference proteome</keyword>